<dbReference type="PROSITE" id="PS00022">
    <property type="entry name" value="EGF_1"/>
    <property type="match status" value="13"/>
</dbReference>
<reference evidence="21" key="1">
    <citation type="submission" date="2018-05" db="EMBL/GenBank/DDBJ databases">
        <authorList>
            <person name="Datahose"/>
        </authorList>
    </citation>
    <scope>NUCLEOTIDE SEQUENCE</scope>
</reference>
<keyword evidence="10 15" id="KW-0472">Membrane</keyword>
<dbReference type="InterPro" id="IPR018097">
    <property type="entry name" value="EGF_Ca-bd_CS"/>
</dbReference>
<keyword evidence="7" id="KW-0106">Calcium</keyword>
<feature type="region of interest" description="Disordered" evidence="16">
    <location>
        <begin position="1104"/>
        <end position="1137"/>
    </location>
</feature>
<evidence type="ECO:0000256" key="6">
    <source>
        <dbReference type="ARBA" id="ARBA00022737"/>
    </source>
</evidence>
<feature type="disulfide bond" evidence="13">
    <location>
        <begin position="419"/>
        <end position="429"/>
    </location>
</feature>
<feature type="disulfide bond" evidence="13">
    <location>
        <begin position="256"/>
        <end position="265"/>
    </location>
</feature>
<evidence type="ECO:0000256" key="10">
    <source>
        <dbReference type="ARBA" id="ARBA00023136"/>
    </source>
</evidence>
<dbReference type="Pfam" id="PF01414">
    <property type="entry name" value="DSL"/>
    <property type="match status" value="1"/>
</dbReference>
<feature type="domain" description="EGF-like" evidence="19">
    <location>
        <begin position="299"/>
        <end position="337"/>
    </location>
</feature>
<dbReference type="InterPro" id="IPR001881">
    <property type="entry name" value="EGF-like_Ca-bd_dom"/>
</dbReference>
<dbReference type="GO" id="GO:0060218">
    <property type="term" value="P:hematopoietic stem cell differentiation"/>
    <property type="evidence" value="ECO:0007669"/>
    <property type="project" value="UniProtKB-ARBA"/>
</dbReference>
<keyword evidence="4 15" id="KW-0812">Transmembrane</keyword>
<evidence type="ECO:0000256" key="9">
    <source>
        <dbReference type="ARBA" id="ARBA00022989"/>
    </source>
</evidence>
<dbReference type="GO" id="GO:0043235">
    <property type="term" value="C:receptor complex"/>
    <property type="evidence" value="ECO:0007669"/>
    <property type="project" value="TreeGrafter"/>
</dbReference>
<evidence type="ECO:0000256" key="8">
    <source>
        <dbReference type="ARBA" id="ARBA00022976"/>
    </source>
</evidence>
<feature type="disulfide bond" evidence="14">
    <location>
        <begin position="223"/>
        <end position="232"/>
    </location>
</feature>
<name>A0AAX7TY74_ASTCA</name>
<evidence type="ECO:0000256" key="11">
    <source>
        <dbReference type="ARBA" id="ARBA00023157"/>
    </source>
</evidence>
<feature type="domain" description="DSL" evidence="20">
    <location>
        <begin position="188"/>
        <end position="232"/>
    </location>
</feature>
<dbReference type="FunFam" id="2.10.25.140:FF:000001">
    <property type="entry name" value="Delta-like protein"/>
    <property type="match status" value="1"/>
</dbReference>
<feature type="disulfide bond" evidence="13">
    <location>
        <begin position="580"/>
        <end position="589"/>
    </location>
</feature>
<keyword evidence="8" id="KW-0914">Notch signaling pathway</keyword>
<feature type="signal peptide" evidence="18">
    <location>
        <begin position="1"/>
        <end position="28"/>
    </location>
</feature>
<dbReference type="Pfam" id="PF00008">
    <property type="entry name" value="EGF"/>
    <property type="match status" value="8"/>
</dbReference>
<dbReference type="Ensembl" id="ENSACLT00000084531.1">
    <property type="protein sequence ID" value="ENSACLP00000061954.1"/>
    <property type="gene ID" value="ENSACLG00000009419.2"/>
</dbReference>
<dbReference type="Proteomes" id="UP000265100">
    <property type="component" value="Chromosome 19"/>
</dbReference>
<dbReference type="Pfam" id="PF23575">
    <property type="entry name" value="JAG1"/>
    <property type="match status" value="1"/>
</dbReference>
<protein>
    <recommendedName>
        <fullName evidence="15">Delta-like protein</fullName>
    </recommendedName>
</protein>
<dbReference type="GO" id="GO:0005112">
    <property type="term" value="F:Notch binding"/>
    <property type="evidence" value="ECO:0007669"/>
    <property type="project" value="InterPro"/>
</dbReference>
<dbReference type="GO" id="GO:0007219">
    <property type="term" value="P:Notch signaling pathway"/>
    <property type="evidence" value="ECO:0007669"/>
    <property type="project" value="UniProtKB-KW"/>
</dbReference>
<dbReference type="FunFam" id="2.10.25.10:FF:000143">
    <property type="entry name" value="Protein crumbs 1"/>
    <property type="match status" value="1"/>
</dbReference>
<evidence type="ECO:0000256" key="16">
    <source>
        <dbReference type="SAM" id="MobiDB-lite"/>
    </source>
</evidence>
<dbReference type="CDD" id="cd00054">
    <property type="entry name" value="EGF_CA"/>
    <property type="match status" value="11"/>
</dbReference>
<feature type="domain" description="EGF-like" evidence="19">
    <location>
        <begin position="233"/>
        <end position="266"/>
    </location>
</feature>
<dbReference type="GO" id="GO:0045597">
    <property type="term" value="P:positive regulation of cell differentiation"/>
    <property type="evidence" value="ECO:0007669"/>
    <property type="project" value="UniProtKB-ARBA"/>
</dbReference>
<dbReference type="InterPro" id="IPR011651">
    <property type="entry name" value="Notch_ligand_N"/>
</dbReference>
<feature type="domain" description="EGF-like" evidence="19">
    <location>
        <begin position="698"/>
        <end position="734"/>
    </location>
</feature>
<dbReference type="FunFam" id="2.10.25.10:FF:000824">
    <property type="entry name" value="Delta-like protein"/>
    <property type="match status" value="1"/>
</dbReference>
<feature type="disulfide bond" evidence="14">
    <location>
        <begin position="203"/>
        <end position="215"/>
    </location>
</feature>
<evidence type="ECO:0000256" key="5">
    <source>
        <dbReference type="ARBA" id="ARBA00022729"/>
    </source>
</evidence>
<dbReference type="Gene3D" id="2.10.25.140">
    <property type="match status" value="1"/>
</dbReference>
<keyword evidence="22" id="KW-1185">Reference proteome</keyword>
<feature type="region of interest" description="Disordered" evidence="16">
    <location>
        <begin position="1063"/>
        <end position="1085"/>
    </location>
</feature>
<feature type="compositionally biased region" description="Acidic residues" evidence="16">
    <location>
        <begin position="1111"/>
        <end position="1128"/>
    </location>
</feature>
<dbReference type="Gene3D" id="2.10.25.10">
    <property type="entry name" value="Laminin"/>
    <property type="match status" value="13"/>
</dbReference>
<feature type="chain" id="PRO_5044257875" description="Delta-like protein" evidence="18">
    <location>
        <begin position="29"/>
        <end position="1197"/>
    </location>
</feature>
<feature type="disulfide bond" evidence="13">
    <location>
        <begin position="403"/>
        <end position="412"/>
    </location>
</feature>
<evidence type="ECO:0000256" key="2">
    <source>
        <dbReference type="ARBA" id="ARBA00022473"/>
    </source>
</evidence>
<dbReference type="Pfam" id="PF21700">
    <property type="entry name" value="EGF_DL_JAG"/>
    <property type="match status" value="1"/>
</dbReference>
<dbReference type="PROSITE" id="PS50026">
    <property type="entry name" value="EGF_3"/>
    <property type="match status" value="13"/>
</dbReference>
<feature type="domain" description="EGF-like" evidence="19">
    <location>
        <begin position="452"/>
        <end position="488"/>
    </location>
</feature>
<dbReference type="InterPro" id="IPR000742">
    <property type="entry name" value="EGF"/>
</dbReference>
<dbReference type="InterPro" id="IPR001007">
    <property type="entry name" value="VWF_dom"/>
</dbReference>
<dbReference type="FunFam" id="2.10.25.10:FF:000095">
    <property type="entry name" value="Notch, isoform B"/>
    <property type="match status" value="1"/>
</dbReference>
<feature type="disulfide bond" evidence="13">
    <location>
        <begin position="365"/>
        <end position="374"/>
    </location>
</feature>
<evidence type="ECO:0000256" key="14">
    <source>
        <dbReference type="PROSITE-ProRule" id="PRU00377"/>
    </source>
</evidence>
<dbReference type="Gene3D" id="2.60.40.3510">
    <property type="match status" value="1"/>
</dbReference>
<dbReference type="GO" id="GO:0009986">
    <property type="term" value="C:cell surface"/>
    <property type="evidence" value="ECO:0007669"/>
    <property type="project" value="TreeGrafter"/>
</dbReference>
<dbReference type="InterPro" id="IPR013032">
    <property type="entry name" value="EGF-like_CS"/>
</dbReference>
<dbReference type="GO" id="GO:0007411">
    <property type="term" value="P:axon guidance"/>
    <property type="evidence" value="ECO:0007669"/>
    <property type="project" value="TreeGrafter"/>
</dbReference>
<dbReference type="FunFam" id="2.10.25.10:FF:000018">
    <property type="entry name" value="Delta-like 1"/>
    <property type="match status" value="1"/>
</dbReference>
<comment type="subcellular location">
    <subcellularLocation>
        <location evidence="1 15">Membrane</location>
        <topology evidence="1 15">Single-pass type I membrane protein</topology>
    </subcellularLocation>
</comment>
<evidence type="ECO:0000256" key="15">
    <source>
        <dbReference type="RuleBase" id="RU280815"/>
    </source>
</evidence>
<feature type="transmembrane region" description="Helical" evidence="17">
    <location>
        <begin position="1031"/>
        <end position="1054"/>
    </location>
</feature>
<keyword evidence="6 15" id="KW-0677">Repeat</keyword>
<dbReference type="PRINTS" id="PR00010">
    <property type="entry name" value="EGFBLOOD"/>
</dbReference>
<dbReference type="InterPro" id="IPR051355">
    <property type="entry name" value="Notch/Slit_guidance"/>
</dbReference>
<dbReference type="PROSITE" id="PS01187">
    <property type="entry name" value="EGF_CA"/>
    <property type="match status" value="4"/>
</dbReference>
<feature type="disulfide bond" evidence="13">
    <location>
        <begin position="724"/>
        <end position="733"/>
    </location>
</feature>
<feature type="domain" description="EGF-like" evidence="19">
    <location>
        <begin position="630"/>
        <end position="666"/>
    </location>
</feature>
<dbReference type="FunFam" id="2.10.25.10:FF:000473">
    <property type="entry name" value="Delta-like protein"/>
    <property type="match status" value="1"/>
</dbReference>
<dbReference type="FunFam" id="2.10.25.10:FF:000061">
    <property type="entry name" value="Delta-like protein"/>
    <property type="match status" value="2"/>
</dbReference>
<keyword evidence="12" id="KW-0325">Glycoprotein</keyword>
<feature type="domain" description="EGF-like" evidence="19">
    <location>
        <begin position="339"/>
        <end position="375"/>
    </location>
</feature>
<evidence type="ECO:0000256" key="18">
    <source>
        <dbReference type="SAM" id="SignalP"/>
    </source>
</evidence>
<dbReference type="GO" id="GO:1901222">
    <property type="term" value="P:regulation of non-canonical NF-kappaB signal transduction"/>
    <property type="evidence" value="ECO:0007669"/>
    <property type="project" value="UniProtKB-ARBA"/>
</dbReference>
<keyword evidence="5 15" id="KW-0732">Signal</keyword>
<dbReference type="FunFam" id="2.10.25.10:FF:000472">
    <property type="entry name" value="Uncharacterized protein, isoform A"/>
    <property type="match status" value="1"/>
</dbReference>
<feature type="domain" description="EGF-like" evidence="19">
    <location>
        <begin position="489"/>
        <end position="524"/>
    </location>
</feature>
<comment type="function">
    <text evidence="15">Putative Notch ligand involved in the mediation of Notch signaling.</text>
</comment>
<dbReference type="Pfam" id="PF07657">
    <property type="entry name" value="MNNL"/>
    <property type="match status" value="1"/>
</dbReference>
<dbReference type="GO" id="GO:0048513">
    <property type="term" value="P:animal organ development"/>
    <property type="evidence" value="ECO:0007669"/>
    <property type="project" value="UniProtKB-ARBA"/>
</dbReference>
<feature type="disulfide bond" evidence="13">
    <location>
        <begin position="618"/>
        <end position="627"/>
    </location>
</feature>
<dbReference type="PRINTS" id="PR02059">
    <property type="entry name" value="JAGGEDFAMILY"/>
</dbReference>
<feature type="disulfide bond" evidence="13">
    <location>
        <begin position="762"/>
        <end position="771"/>
    </location>
</feature>
<evidence type="ECO:0000256" key="3">
    <source>
        <dbReference type="ARBA" id="ARBA00022536"/>
    </source>
</evidence>
<reference evidence="21" key="3">
    <citation type="submission" date="2025-09" db="UniProtKB">
        <authorList>
            <consortium name="Ensembl"/>
        </authorList>
    </citation>
    <scope>IDENTIFICATION</scope>
</reference>
<dbReference type="GO" id="GO:0005509">
    <property type="term" value="F:calcium ion binding"/>
    <property type="evidence" value="ECO:0007669"/>
    <property type="project" value="InterPro"/>
</dbReference>
<evidence type="ECO:0000313" key="22">
    <source>
        <dbReference type="Proteomes" id="UP000265100"/>
    </source>
</evidence>
<dbReference type="FunFam" id="2.10.25.10:FF:000148">
    <property type="entry name" value="Delta-like protein"/>
    <property type="match status" value="1"/>
</dbReference>
<feature type="disulfide bond" evidence="13">
    <location>
        <begin position="656"/>
        <end position="665"/>
    </location>
</feature>
<feature type="domain" description="EGF-like" evidence="19">
    <location>
        <begin position="377"/>
        <end position="413"/>
    </location>
</feature>
<dbReference type="PANTHER" id="PTHR45836">
    <property type="entry name" value="SLIT HOMOLOG"/>
    <property type="match status" value="1"/>
</dbReference>
<evidence type="ECO:0000256" key="1">
    <source>
        <dbReference type="ARBA" id="ARBA00004479"/>
    </source>
</evidence>
<evidence type="ECO:0000259" key="19">
    <source>
        <dbReference type="PROSITE" id="PS50026"/>
    </source>
</evidence>
<keyword evidence="3 13" id="KW-0245">EGF-like domain</keyword>
<feature type="disulfide bond" evidence="13">
    <location>
        <begin position="440"/>
        <end position="449"/>
    </location>
</feature>
<feature type="domain" description="EGF-like" evidence="19">
    <location>
        <begin position="774"/>
        <end position="810"/>
    </location>
</feature>
<feature type="disulfide bond" evidence="13">
    <location>
        <begin position="478"/>
        <end position="487"/>
    </location>
</feature>
<dbReference type="GO" id="GO:0005886">
    <property type="term" value="C:plasma membrane"/>
    <property type="evidence" value="ECO:0007669"/>
    <property type="project" value="TreeGrafter"/>
</dbReference>
<dbReference type="InterPro" id="IPR056986">
    <property type="entry name" value="JAG1_1/2_dom"/>
</dbReference>
<evidence type="ECO:0000259" key="20">
    <source>
        <dbReference type="PROSITE" id="PS51051"/>
    </source>
</evidence>
<feature type="disulfide bond" evidence="14">
    <location>
        <begin position="190"/>
        <end position="199"/>
    </location>
</feature>
<proteinExistence type="predicted"/>
<feature type="disulfide bond" evidence="13">
    <location>
        <begin position="327"/>
        <end position="336"/>
    </location>
</feature>
<evidence type="ECO:0000256" key="12">
    <source>
        <dbReference type="ARBA" id="ARBA00023180"/>
    </source>
</evidence>
<feature type="domain" description="EGF-like" evidence="19">
    <location>
        <begin position="736"/>
        <end position="772"/>
    </location>
</feature>
<dbReference type="AlphaFoldDB" id="A0AAX7TY74"/>
<dbReference type="InterPro" id="IPR026219">
    <property type="entry name" value="Jagged/Serrate"/>
</dbReference>
<dbReference type="Pfam" id="PF12661">
    <property type="entry name" value="hEGF"/>
    <property type="match status" value="4"/>
</dbReference>
<dbReference type="PROSITE" id="PS00010">
    <property type="entry name" value="ASX_HYDROXYL"/>
    <property type="match status" value="6"/>
</dbReference>
<dbReference type="PROSITE" id="PS51051">
    <property type="entry name" value="DSL"/>
    <property type="match status" value="1"/>
</dbReference>
<evidence type="ECO:0000256" key="7">
    <source>
        <dbReference type="ARBA" id="ARBA00022837"/>
    </source>
</evidence>
<organism evidence="21 22">
    <name type="scientific">Astatotilapia calliptera</name>
    <name type="common">Eastern happy</name>
    <name type="synonym">Chromis callipterus</name>
    <dbReference type="NCBI Taxonomy" id="8154"/>
    <lineage>
        <taxon>Eukaryota</taxon>
        <taxon>Metazoa</taxon>
        <taxon>Chordata</taxon>
        <taxon>Craniata</taxon>
        <taxon>Vertebrata</taxon>
        <taxon>Euteleostomi</taxon>
        <taxon>Actinopterygii</taxon>
        <taxon>Neopterygii</taxon>
        <taxon>Teleostei</taxon>
        <taxon>Neoteleostei</taxon>
        <taxon>Acanthomorphata</taxon>
        <taxon>Ovalentaria</taxon>
        <taxon>Cichlomorphae</taxon>
        <taxon>Cichliformes</taxon>
        <taxon>Cichlidae</taxon>
        <taxon>African cichlids</taxon>
        <taxon>Pseudocrenilabrinae</taxon>
        <taxon>Haplochromini</taxon>
        <taxon>Astatotilapia</taxon>
    </lineage>
</organism>
<feature type="disulfide bond" evidence="13">
    <location>
        <begin position="800"/>
        <end position="809"/>
    </location>
</feature>
<dbReference type="InterPro" id="IPR001774">
    <property type="entry name" value="DSL"/>
</dbReference>
<dbReference type="SMART" id="SM00179">
    <property type="entry name" value="EGF_CA"/>
    <property type="match status" value="12"/>
</dbReference>
<keyword evidence="2 15" id="KW-0217">Developmental protein</keyword>
<dbReference type="GeneTree" id="ENSGT00940000164854"/>
<dbReference type="SUPFAM" id="SSF57196">
    <property type="entry name" value="EGF/Laminin"/>
    <property type="match status" value="12"/>
</dbReference>
<feature type="domain" description="EGF-like" evidence="19">
    <location>
        <begin position="554"/>
        <end position="590"/>
    </location>
</feature>
<sequence>MWTNLGKLQRFFLLVCLLLTLRAEVSRATGYFELQLISVENPKGLLNNGDCCDDEKSAAEGHCGEDECDTYLRVCLKEYQTEVTTNGPCTYGTETTQVIGGNTFQFKGGQKTGQNRNNDVGKIKIPFQFAWPRAFTVIVEAWDRDNGTHNDELLIVRSIHRGMINPGEEKQVVEYKTLIASIGYTIRVRCDENYYGTKCNKVCRPRNDYFGHYVCDQTGNQECMEGWTGPDCNKAICKQGCSPIHGICNVPGECKCNYGWQGPLCEECLPYPGCVHGTCKQPWQCNCEKNWGGLLCDKDLNYCGTNRPCKNGGTCMNTEPDEYHCACPDGYSGKNCEIAEHACVSNPCANGGTCHEVPTGFECHCPAGWTGPTCAKDTDECASSPCAQGGTCIDMENGFECLCLPQWTGKTCQIDVNSCHGQCQNGGTCKELARGYQCVCQPGFGGRHCEVPRNWCSSSPCKNSGRCHTLLHGFMCECPQGFTGTTCENNPCSPNPCQNKAQCHSLTGDFYCSCPDDYEGKTCSELKDHCKTNQCEVIDSCTVAVTTNDTKKRVWNISSNVCGPRGRCISLPAGNFSCSCDPGFTGTYCHENINDCASSPCKNGGTCIDEINSFKCFCPDGWEGSLCDVDVNECSRNPCQNGGQCVDLLNDFYCNCVDNWKGKTCHSRKFNMRANSLNRHFALRQKLKIFSPCHLGVGESQCDSTTCSNGGTCYDHGDSFLCSCHSGWGGSTCNMDVDDCNPHPCYNGGICVDGVNWFRCECAPGFAGPDCRINIDECQSSPCAEGSTCMDEINGYRCLCPPGHAGPRCQDFIGLGKPCRHTDLQFPHGSRWEEECNTCQCVNGNVHCSKVRCGRKLCILPKALPPPEANLPSCPGGHECVEHQFLTCFSPPCHQWGVCSTPDPPTPLHTQCEPNSGYLDNNCAHITLIFKKDKVPQGTTVENICSELRYLPVTRTLAEERALLILCDQSYSTSDAVEVALVIIYTHTHALIQKVASAITTALSKRQNSTIILAVVEVKVKVVVECPTVGYLVPVLCVVFSVLWIFCIVVCVWWTRKRKKERERAARSEETTVNNQLEPLRSNALKDNRDKDVQYECKKLMGPSDRTCDGAEGEEDGEHEGDQAEDEERALGMGDKCPPQKCTITQDRGMMGKGGMICTTRSGPLKVPHRTAYSPKDNRCKNLNAAKLSEDIKDHYV</sequence>
<feature type="disulfide bond" evidence="13">
    <location>
        <begin position="514"/>
        <end position="523"/>
    </location>
</feature>
<dbReference type="InterPro" id="IPR000152">
    <property type="entry name" value="EGF-type_Asp/Asn_hydroxyl_site"/>
</dbReference>
<feature type="domain" description="EGF-like" evidence="19">
    <location>
        <begin position="415"/>
        <end position="450"/>
    </location>
</feature>
<dbReference type="SMART" id="SM00051">
    <property type="entry name" value="DSL"/>
    <property type="match status" value="1"/>
</dbReference>
<evidence type="ECO:0000256" key="4">
    <source>
        <dbReference type="ARBA" id="ARBA00022692"/>
    </source>
</evidence>
<dbReference type="SMART" id="SM00215">
    <property type="entry name" value="VWC_out"/>
    <property type="match status" value="1"/>
</dbReference>
<dbReference type="SMART" id="SM00181">
    <property type="entry name" value="EGF"/>
    <property type="match status" value="14"/>
</dbReference>
<evidence type="ECO:0000256" key="17">
    <source>
        <dbReference type="SAM" id="Phobius"/>
    </source>
</evidence>
<dbReference type="SUPFAM" id="SSF57603">
    <property type="entry name" value="FnI-like domain"/>
    <property type="match status" value="1"/>
</dbReference>
<dbReference type="PANTHER" id="PTHR45836:SF13">
    <property type="entry name" value="PROTEIN CRUMBS"/>
    <property type="match status" value="1"/>
</dbReference>
<feature type="domain" description="EGF-like" evidence="19">
    <location>
        <begin position="592"/>
        <end position="628"/>
    </location>
</feature>
<comment type="caution">
    <text evidence="13">Lacks conserved residue(s) required for the propagation of feature annotation.</text>
</comment>
<evidence type="ECO:0000256" key="13">
    <source>
        <dbReference type="PROSITE-ProRule" id="PRU00076"/>
    </source>
</evidence>
<keyword evidence="9 15" id="KW-1133">Transmembrane helix</keyword>
<dbReference type="FunFam" id="2.10.25.10:FF:000117">
    <property type="entry name" value="Delta-like protein"/>
    <property type="match status" value="1"/>
</dbReference>
<dbReference type="PROSITE" id="PS01186">
    <property type="entry name" value="EGF_2"/>
    <property type="match status" value="8"/>
</dbReference>
<reference evidence="21" key="2">
    <citation type="submission" date="2025-08" db="UniProtKB">
        <authorList>
            <consortium name="Ensembl"/>
        </authorList>
    </citation>
    <scope>IDENTIFICATION</scope>
</reference>
<evidence type="ECO:0000313" key="21">
    <source>
        <dbReference type="Ensembl" id="ENSACLP00000061954.1"/>
    </source>
</evidence>
<accession>A0AAX7TY74</accession>
<keyword evidence="11 13" id="KW-1015">Disulfide bond</keyword>